<evidence type="ECO:0000313" key="10">
    <source>
        <dbReference type="EMBL" id="MCW1886025.1"/>
    </source>
</evidence>
<feature type="transmembrane region" description="Helical" evidence="7">
    <location>
        <begin position="70"/>
        <end position="88"/>
    </location>
</feature>
<comment type="caution">
    <text evidence="10">The sequence shown here is derived from an EMBL/GenBank/DDBJ whole genome shotgun (WGS) entry which is preliminary data.</text>
</comment>
<dbReference type="EMBL" id="JAPDDS010000008">
    <property type="protein sequence ID" value="MCW1886025.1"/>
    <property type="molecule type" value="Genomic_DNA"/>
</dbReference>
<feature type="domain" description="YetF-like N-terminal transmembrane" evidence="9">
    <location>
        <begin position="21"/>
        <end position="83"/>
    </location>
</feature>
<sequence length="178" mass="19400">MEDLFFKDWQGLRNTLVCATAGYLSLFAFIRISGKRTLAKLNAFDFVVAVTLGSTLSSMILAKVPIAEGLLAVAVIIALQFVLAKAALESPRLEKVINSRPSLLFYEGSFMEDAMQREVITKEEILAAVRSFRVSDLAEVQAVVMELNGDLTVVRRGGSPGSSSLVDILDQADRRSIS</sequence>
<evidence type="ECO:0000259" key="8">
    <source>
        <dbReference type="Pfam" id="PF04239"/>
    </source>
</evidence>
<evidence type="ECO:0000256" key="4">
    <source>
        <dbReference type="ARBA" id="ARBA00022692"/>
    </source>
</evidence>
<accession>A0ABT3FR33</accession>
<dbReference type="Proteomes" id="UP001207930">
    <property type="component" value="Unassembled WGS sequence"/>
</dbReference>
<dbReference type="Pfam" id="PF04239">
    <property type="entry name" value="DUF421"/>
    <property type="match status" value="1"/>
</dbReference>
<keyword evidence="6 7" id="KW-0472">Membrane</keyword>
<evidence type="ECO:0000256" key="7">
    <source>
        <dbReference type="SAM" id="Phobius"/>
    </source>
</evidence>
<dbReference type="InterPro" id="IPR048454">
    <property type="entry name" value="YetF_N"/>
</dbReference>
<feature type="domain" description="YetF C-terminal" evidence="8">
    <location>
        <begin position="90"/>
        <end position="160"/>
    </location>
</feature>
<gene>
    <name evidence="10" type="ORF">OKA04_14905</name>
</gene>
<keyword evidence="3" id="KW-1003">Cell membrane</keyword>
<dbReference type="RefSeq" id="WP_264501981.1">
    <property type="nucleotide sequence ID" value="NZ_JAPDDS010000008.1"/>
</dbReference>
<evidence type="ECO:0000256" key="6">
    <source>
        <dbReference type="ARBA" id="ARBA00023136"/>
    </source>
</evidence>
<dbReference type="PANTHER" id="PTHR34582">
    <property type="entry name" value="UPF0702 TRANSMEMBRANE PROTEIN YCAP"/>
    <property type="match status" value="1"/>
</dbReference>
<reference evidence="10 11" key="1">
    <citation type="submission" date="2022-10" db="EMBL/GenBank/DDBJ databases">
        <title>Luteolibacter flavescens strain MCCC 1K03193, whole genome shotgun sequencing project.</title>
        <authorList>
            <person name="Zhao G."/>
            <person name="Shen L."/>
        </authorList>
    </citation>
    <scope>NUCLEOTIDE SEQUENCE [LARGE SCALE GENOMIC DNA]</scope>
    <source>
        <strain evidence="10 11">MCCC 1K03193</strain>
    </source>
</reference>
<dbReference type="InterPro" id="IPR007353">
    <property type="entry name" value="DUF421"/>
</dbReference>
<comment type="similarity">
    <text evidence="2">Belongs to the UPF0702 family.</text>
</comment>
<evidence type="ECO:0000259" key="9">
    <source>
        <dbReference type="Pfam" id="PF20730"/>
    </source>
</evidence>
<feature type="transmembrane region" description="Helical" evidence="7">
    <location>
        <begin position="12"/>
        <end position="32"/>
    </location>
</feature>
<evidence type="ECO:0000256" key="5">
    <source>
        <dbReference type="ARBA" id="ARBA00022989"/>
    </source>
</evidence>
<evidence type="ECO:0000256" key="1">
    <source>
        <dbReference type="ARBA" id="ARBA00004651"/>
    </source>
</evidence>
<organism evidence="10 11">
    <name type="scientific">Luteolibacter flavescens</name>
    <dbReference type="NCBI Taxonomy" id="1859460"/>
    <lineage>
        <taxon>Bacteria</taxon>
        <taxon>Pseudomonadati</taxon>
        <taxon>Verrucomicrobiota</taxon>
        <taxon>Verrucomicrobiia</taxon>
        <taxon>Verrucomicrobiales</taxon>
        <taxon>Verrucomicrobiaceae</taxon>
        <taxon>Luteolibacter</taxon>
    </lineage>
</organism>
<comment type="subcellular location">
    <subcellularLocation>
        <location evidence="1">Cell membrane</location>
        <topology evidence="1">Multi-pass membrane protein</topology>
    </subcellularLocation>
</comment>
<evidence type="ECO:0000313" key="11">
    <source>
        <dbReference type="Proteomes" id="UP001207930"/>
    </source>
</evidence>
<dbReference type="PANTHER" id="PTHR34582:SF6">
    <property type="entry name" value="UPF0702 TRANSMEMBRANE PROTEIN YCAP"/>
    <property type="match status" value="1"/>
</dbReference>
<keyword evidence="11" id="KW-1185">Reference proteome</keyword>
<dbReference type="Pfam" id="PF20730">
    <property type="entry name" value="YetF_N"/>
    <property type="match status" value="1"/>
</dbReference>
<feature type="transmembrane region" description="Helical" evidence="7">
    <location>
        <begin position="44"/>
        <end position="64"/>
    </location>
</feature>
<name>A0ABT3FR33_9BACT</name>
<dbReference type="Gene3D" id="3.30.240.20">
    <property type="entry name" value="bsu07140 like domains"/>
    <property type="match status" value="1"/>
</dbReference>
<protein>
    <submittedName>
        <fullName evidence="10">DUF421 domain-containing protein</fullName>
    </submittedName>
</protein>
<proteinExistence type="inferred from homology"/>
<evidence type="ECO:0000256" key="3">
    <source>
        <dbReference type="ARBA" id="ARBA00022475"/>
    </source>
</evidence>
<dbReference type="InterPro" id="IPR023090">
    <property type="entry name" value="UPF0702_alpha/beta_dom_sf"/>
</dbReference>
<keyword evidence="4 7" id="KW-0812">Transmembrane</keyword>
<keyword evidence="5 7" id="KW-1133">Transmembrane helix</keyword>
<evidence type="ECO:0000256" key="2">
    <source>
        <dbReference type="ARBA" id="ARBA00006448"/>
    </source>
</evidence>